<feature type="region of interest" description="Disordered" evidence="1">
    <location>
        <begin position="1"/>
        <end position="22"/>
    </location>
</feature>
<keyword evidence="2" id="KW-0472">Membrane</keyword>
<organism evidence="3 4">
    <name type="scientific">Modicella reniformis</name>
    <dbReference type="NCBI Taxonomy" id="1440133"/>
    <lineage>
        <taxon>Eukaryota</taxon>
        <taxon>Fungi</taxon>
        <taxon>Fungi incertae sedis</taxon>
        <taxon>Mucoromycota</taxon>
        <taxon>Mortierellomycotina</taxon>
        <taxon>Mortierellomycetes</taxon>
        <taxon>Mortierellales</taxon>
        <taxon>Mortierellaceae</taxon>
        <taxon>Modicella</taxon>
    </lineage>
</organism>
<evidence type="ECO:0000313" key="4">
    <source>
        <dbReference type="Proteomes" id="UP000749646"/>
    </source>
</evidence>
<feature type="compositionally biased region" description="Polar residues" evidence="1">
    <location>
        <begin position="1"/>
        <end position="13"/>
    </location>
</feature>
<dbReference type="Proteomes" id="UP000749646">
    <property type="component" value="Unassembled WGS sequence"/>
</dbReference>
<sequence>MNTNGDLYQSSDFPQKPEPQPAHKKLNCKIYVSPFQFRPIEPWVKDDSQNKHTNSPKKPRKESVFAHIAGKDHFDNPAIVAIIRFKWYKFVIKYWFMRFILVLVFFILMMAITAKQIAVSSREPDEVPTPDKIAARYLPEWRPTFKVAI</sequence>
<name>A0A9P6JEM9_9FUNG</name>
<keyword evidence="2" id="KW-1133">Transmembrane helix</keyword>
<keyword evidence="2" id="KW-0812">Transmembrane</keyword>
<feature type="non-terminal residue" evidence="3">
    <location>
        <position position="1"/>
    </location>
</feature>
<comment type="caution">
    <text evidence="3">The sequence shown here is derived from an EMBL/GenBank/DDBJ whole genome shotgun (WGS) entry which is preliminary data.</text>
</comment>
<proteinExistence type="predicted"/>
<dbReference type="OrthoDB" id="10537323at2759"/>
<evidence type="ECO:0000313" key="3">
    <source>
        <dbReference type="EMBL" id="KAF9967061.1"/>
    </source>
</evidence>
<gene>
    <name evidence="3" type="ORF">BGZ65_000152</name>
</gene>
<evidence type="ECO:0000256" key="2">
    <source>
        <dbReference type="SAM" id="Phobius"/>
    </source>
</evidence>
<accession>A0A9P6JEM9</accession>
<feature type="region of interest" description="Disordered" evidence="1">
    <location>
        <begin position="42"/>
        <end position="62"/>
    </location>
</feature>
<reference evidence="3" key="1">
    <citation type="journal article" date="2020" name="Fungal Divers.">
        <title>Resolving the Mortierellaceae phylogeny through synthesis of multi-gene phylogenetics and phylogenomics.</title>
        <authorList>
            <person name="Vandepol N."/>
            <person name="Liber J."/>
            <person name="Desiro A."/>
            <person name="Na H."/>
            <person name="Kennedy M."/>
            <person name="Barry K."/>
            <person name="Grigoriev I.V."/>
            <person name="Miller A.N."/>
            <person name="O'Donnell K."/>
            <person name="Stajich J.E."/>
            <person name="Bonito G."/>
        </authorList>
    </citation>
    <scope>NUCLEOTIDE SEQUENCE</scope>
    <source>
        <strain evidence="3">MES-2147</strain>
    </source>
</reference>
<dbReference type="EMBL" id="JAAAHW010005675">
    <property type="protein sequence ID" value="KAF9967061.1"/>
    <property type="molecule type" value="Genomic_DNA"/>
</dbReference>
<dbReference type="AlphaFoldDB" id="A0A9P6JEM9"/>
<feature type="transmembrane region" description="Helical" evidence="2">
    <location>
        <begin position="94"/>
        <end position="114"/>
    </location>
</feature>
<protein>
    <submittedName>
        <fullName evidence="3">Uncharacterized protein</fullName>
    </submittedName>
</protein>
<keyword evidence="4" id="KW-1185">Reference proteome</keyword>
<evidence type="ECO:0000256" key="1">
    <source>
        <dbReference type="SAM" id="MobiDB-lite"/>
    </source>
</evidence>